<protein>
    <submittedName>
        <fullName evidence="4">Acetyltransferase</fullName>
    </submittedName>
</protein>
<feature type="domain" description="N-acetyltransferase" evidence="3">
    <location>
        <begin position="4"/>
        <end position="143"/>
    </location>
</feature>
<dbReference type="SUPFAM" id="SSF55729">
    <property type="entry name" value="Acyl-CoA N-acyltransferases (Nat)"/>
    <property type="match status" value="1"/>
</dbReference>
<evidence type="ECO:0000313" key="4">
    <source>
        <dbReference type="EMBL" id="KJY61020.1"/>
    </source>
</evidence>
<evidence type="ECO:0000256" key="2">
    <source>
        <dbReference type="ARBA" id="ARBA00023315"/>
    </source>
</evidence>
<evidence type="ECO:0000313" key="5">
    <source>
        <dbReference type="Proteomes" id="UP000033558"/>
    </source>
</evidence>
<comment type="caution">
    <text evidence="4">The sequence shown here is derived from an EMBL/GenBank/DDBJ whole genome shotgun (WGS) entry which is preliminary data.</text>
</comment>
<dbReference type="STRING" id="1218492.JG30_12120"/>
<evidence type="ECO:0000256" key="1">
    <source>
        <dbReference type="ARBA" id="ARBA00022679"/>
    </source>
</evidence>
<keyword evidence="5" id="KW-1185">Reference proteome</keyword>
<evidence type="ECO:0000259" key="3">
    <source>
        <dbReference type="PROSITE" id="PS51186"/>
    </source>
</evidence>
<proteinExistence type="predicted"/>
<name>A0A0F4LR44_9LACO</name>
<reference evidence="4 5" key="1">
    <citation type="submission" date="2015-01" db="EMBL/GenBank/DDBJ databases">
        <title>Comparative genomics of the lactic acid bacteria isolated from the honey bee gut.</title>
        <authorList>
            <person name="Ellegaard K.M."/>
            <person name="Tamarit D."/>
            <person name="Javelind E."/>
            <person name="Olofsson T."/>
            <person name="Andersson S.G."/>
            <person name="Vasquez A."/>
        </authorList>
    </citation>
    <scope>NUCLEOTIDE SEQUENCE [LARGE SCALE GENOMIC DNA]</scope>
    <source>
        <strain evidence="4 5">Bin4</strain>
    </source>
</reference>
<dbReference type="PANTHER" id="PTHR43877">
    <property type="entry name" value="AMINOALKYLPHOSPHONATE N-ACETYLTRANSFERASE-RELATED-RELATED"/>
    <property type="match status" value="1"/>
</dbReference>
<dbReference type="CDD" id="cd04301">
    <property type="entry name" value="NAT_SF"/>
    <property type="match status" value="1"/>
</dbReference>
<dbReference type="InterPro" id="IPR000182">
    <property type="entry name" value="GNAT_dom"/>
</dbReference>
<dbReference type="InterPro" id="IPR050832">
    <property type="entry name" value="Bact_Acetyltransf"/>
</dbReference>
<accession>A0A0F4LR44</accession>
<dbReference type="Gene3D" id="3.40.630.30">
    <property type="match status" value="1"/>
</dbReference>
<dbReference type="Proteomes" id="UP000033558">
    <property type="component" value="Unassembled WGS sequence"/>
</dbReference>
<keyword evidence="2" id="KW-0012">Acyltransferase</keyword>
<dbReference type="AlphaFoldDB" id="A0A0F4LR44"/>
<dbReference type="PROSITE" id="PS51186">
    <property type="entry name" value="GNAT"/>
    <property type="match status" value="1"/>
</dbReference>
<sequence>MDILQTTDLNSPIYQASLKIRQEVFIQEQNVAPEIEVDDLENQCTYYVGYVQNQPVVTTRVHHEEPNTWHLQRVATQATARHQGYASQLLSAIEAEARQQNVQTITLNAQDQAQNFYLQLGYEVMGPQFLDAGIKHHQMIKNL</sequence>
<dbReference type="EMBL" id="JXJQ01000009">
    <property type="protein sequence ID" value="KJY61020.1"/>
    <property type="molecule type" value="Genomic_DNA"/>
</dbReference>
<gene>
    <name evidence="4" type="ORF">JG30_12120</name>
</gene>
<keyword evidence="1 4" id="KW-0808">Transferase</keyword>
<dbReference type="PATRIC" id="fig|1218492.5.peg.1356"/>
<organism evidence="4 5">
    <name type="scientific">Bombilactobacillus mellifer</name>
    <dbReference type="NCBI Taxonomy" id="1218492"/>
    <lineage>
        <taxon>Bacteria</taxon>
        <taxon>Bacillati</taxon>
        <taxon>Bacillota</taxon>
        <taxon>Bacilli</taxon>
        <taxon>Lactobacillales</taxon>
        <taxon>Lactobacillaceae</taxon>
        <taxon>Bombilactobacillus</taxon>
    </lineage>
</organism>
<dbReference type="HOGENOM" id="CLU_056607_6_4_9"/>
<dbReference type="GO" id="GO:0016747">
    <property type="term" value="F:acyltransferase activity, transferring groups other than amino-acyl groups"/>
    <property type="evidence" value="ECO:0007669"/>
    <property type="project" value="InterPro"/>
</dbReference>
<dbReference type="InterPro" id="IPR016181">
    <property type="entry name" value="Acyl_CoA_acyltransferase"/>
</dbReference>
<dbReference type="Pfam" id="PF13673">
    <property type="entry name" value="Acetyltransf_10"/>
    <property type="match status" value="1"/>
</dbReference>
<dbReference type="RefSeq" id="WP_046317065.1">
    <property type="nucleotide sequence ID" value="NZ_JBHSZT010000010.1"/>
</dbReference>